<evidence type="ECO:0000256" key="4">
    <source>
        <dbReference type="ARBA" id="ARBA00023004"/>
    </source>
</evidence>
<dbReference type="AlphaFoldDB" id="A0A6G1D0S2"/>
<dbReference type="GO" id="GO:0016705">
    <property type="term" value="F:oxidoreductase activity, acting on paired donors, with incorporation or reduction of molecular oxygen"/>
    <property type="evidence" value="ECO:0007669"/>
    <property type="project" value="InterPro"/>
</dbReference>
<reference evidence="7 8" key="1">
    <citation type="submission" date="2019-11" db="EMBL/GenBank/DDBJ databases">
        <title>Whole genome sequence of Oryza granulata.</title>
        <authorList>
            <person name="Li W."/>
        </authorList>
    </citation>
    <scope>NUCLEOTIDE SEQUENCE [LARGE SCALE GENOMIC DNA]</scope>
    <source>
        <strain evidence="8">cv. Menghai</strain>
        <tissue evidence="7">Leaf</tissue>
    </source>
</reference>
<dbReference type="InterPro" id="IPR002403">
    <property type="entry name" value="Cyt_P450_E_grp-IV"/>
</dbReference>
<sequence length="513" mass="56880">MDRFNSSQAGSMLLQALPVRVGMDMATAAVWSAIAVLLTTVVVAAKTMMAKRSAAAAAKLPLPPVVSGVSLIIPVISRGPRAVVEELYGKLGSVFTVGFLGMKTTFLIGSESLDSFFTRPDAEVHQAKTYRNLTVPIFGKGVMYDVDVATRAEQFAASFEALRPTKLRSNAVAMVREAEEFFAKWGDQGTVDLKHELHLVILTTASRIILGKEVRETMLDDFASSFHELMNNGTHIVSLFFPNLPIPRHRRRDAASARVRGILARAIKLRRASGRVEDDMLQRYLETKYRDGRPMSDDEIIGLLTAMVVAGHKTMATNVTWTGAFLLANPNHLAAAVDEQRCLIARHGADRVVDYAALTEMDTLHCCIKEALRVYPPVPLLLRSVRKGFTVRTREGKEYEVPEGHTLVCYTALNNRLGHVYRDPGEYDPERFGPERNEDKVAGKFSFTSFGAGRHTCLGAAYAFLQMKAVWSHLLRNFELELISPFPELEVNNPTPGPRGKVMVSYKRRKLSS</sequence>
<dbReference type="CDD" id="cd11042">
    <property type="entry name" value="CYP51-like"/>
    <property type="match status" value="1"/>
</dbReference>
<dbReference type="Pfam" id="PF00067">
    <property type="entry name" value="p450"/>
    <property type="match status" value="1"/>
</dbReference>
<evidence type="ECO:0000256" key="5">
    <source>
        <dbReference type="PIRSR" id="PIRSR602403-1"/>
    </source>
</evidence>
<evidence type="ECO:0000256" key="2">
    <source>
        <dbReference type="ARBA" id="ARBA00022617"/>
    </source>
</evidence>
<evidence type="ECO:0000313" key="8">
    <source>
        <dbReference type="Proteomes" id="UP000479710"/>
    </source>
</evidence>
<comment type="cofactor">
    <cofactor evidence="5">
        <name>heme</name>
        <dbReference type="ChEBI" id="CHEBI:30413"/>
    </cofactor>
</comment>
<keyword evidence="2 5" id="KW-0349">Heme</keyword>
<dbReference type="Gene3D" id="1.10.630.10">
    <property type="entry name" value="Cytochrome P450"/>
    <property type="match status" value="1"/>
</dbReference>
<feature type="binding site" description="axial binding residue" evidence="5">
    <location>
        <position position="457"/>
    </location>
    <ligand>
        <name>heme</name>
        <dbReference type="ChEBI" id="CHEBI:30413"/>
    </ligand>
    <ligandPart>
        <name>Fe</name>
        <dbReference type="ChEBI" id="CHEBI:18248"/>
    </ligandPart>
</feature>
<dbReference type="PROSITE" id="PS00086">
    <property type="entry name" value="CYTOCHROME_P450"/>
    <property type="match status" value="1"/>
</dbReference>
<dbReference type="GO" id="GO:0020037">
    <property type="term" value="F:heme binding"/>
    <property type="evidence" value="ECO:0007669"/>
    <property type="project" value="InterPro"/>
</dbReference>
<proteinExistence type="inferred from homology"/>
<dbReference type="InterPro" id="IPR017972">
    <property type="entry name" value="Cyt_P450_CS"/>
</dbReference>
<comment type="caution">
    <text evidence="7">The sequence shown here is derived from an EMBL/GenBank/DDBJ whole genome shotgun (WGS) entry which is preliminary data.</text>
</comment>
<dbReference type="InterPro" id="IPR050529">
    <property type="entry name" value="CYP450_sterol_14alpha_dmase"/>
</dbReference>
<dbReference type="PANTHER" id="PTHR24304">
    <property type="entry name" value="CYTOCHROME P450 FAMILY 7"/>
    <property type="match status" value="1"/>
</dbReference>
<dbReference type="PRINTS" id="PR00465">
    <property type="entry name" value="EP450IV"/>
</dbReference>
<keyword evidence="4 5" id="KW-0408">Iron</keyword>
<evidence type="ECO:0000256" key="6">
    <source>
        <dbReference type="RuleBase" id="RU000461"/>
    </source>
</evidence>
<keyword evidence="6" id="KW-0560">Oxidoreductase</keyword>
<dbReference type="GO" id="GO:0005506">
    <property type="term" value="F:iron ion binding"/>
    <property type="evidence" value="ECO:0007669"/>
    <property type="project" value="InterPro"/>
</dbReference>
<dbReference type="PANTHER" id="PTHR24304:SF2">
    <property type="entry name" value="24-HYDROXYCHOLESTEROL 7-ALPHA-HYDROXYLASE"/>
    <property type="match status" value="1"/>
</dbReference>
<organism evidence="7 8">
    <name type="scientific">Oryza meyeriana var. granulata</name>
    <dbReference type="NCBI Taxonomy" id="110450"/>
    <lineage>
        <taxon>Eukaryota</taxon>
        <taxon>Viridiplantae</taxon>
        <taxon>Streptophyta</taxon>
        <taxon>Embryophyta</taxon>
        <taxon>Tracheophyta</taxon>
        <taxon>Spermatophyta</taxon>
        <taxon>Magnoliopsida</taxon>
        <taxon>Liliopsida</taxon>
        <taxon>Poales</taxon>
        <taxon>Poaceae</taxon>
        <taxon>BOP clade</taxon>
        <taxon>Oryzoideae</taxon>
        <taxon>Oryzeae</taxon>
        <taxon>Oryzinae</taxon>
        <taxon>Oryza</taxon>
        <taxon>Oryza meyeriana</taxon>
    </lineage>
</organism>
<accession>A0A6G1D0S2</accession>
<evidence type="ECO:0008006" key="9">
    <source>
        <dbReference type="Google" id="ProtNLM"/>
    </source>
</evidence>
<comment type="similarity">
    <text evidence="1 6">Belongs to the cytochrome P450 family.</text>
</comment>
<dbReference type="SUPFAM" id="SSF48264">
    <property type="entry name" value="Cytochrome P450"/>
    <property type="match status" value="1"/>
</dbReference>
<protein>
    <recommendedName>
        <fullName evidence="9">Obtusifoliol 14-alpha demethylase</fullName>
    </recommendedName>
</protein>
<dbReference type="GO" id="GO:0004497">
    <property type="term" value="F:monooxygenase activity"/>
    <property type="evidence" value="ECO:0007669"/>
    <property type="project" value="UniProtKB-KW"/>
</dbReference>
<dbReference type="Proteomes" id="UP000479710">
    <property type="component" value="Unassembled WGS sequence"/>
</dbReference>
<keyword evidence="3 5" id="KW-0479">Metal-binding</keyword>
<gene>
    <name evidence="7" type="ORF">E2562_008982</name>
</gene>
<dbReference type="InterPro" id="IPR036396">
    <property type="entry name" value="Cyt_P450_sf"/>
</dbReference>
<dbReference type="PRINTS" id="PR00385">
    <property type="entry name" value="P450"/>
</dbReference>
<name>A0A6G1D0S2_9ORYZ</name>
<evidence type="ECO:0000256" key="3">
    <source>
        <dbReference type="ARBA" id="ARBA00022723"/>
    </source>
</evidence>
<dbReference type="InterPro" id="IPR001128">
    <property type="entry name" value="Cyt_P450"/>
</dbReference>
<keyword evidence="6" id="KW-0503">Monooxygenase</keyword>
<dbReference type="EMBL" id="SPHZ02000007">
    <property type="protein sequence ID" value="KAF0905960.1"/>
    <property type="molecule type" value="Genomic_DNA"/>
</dbReference>
<keyword evidence="8" id="KW-1185">Reference proteome</keyword>
<evidence type="ECO:0000256" key="1">
    <source>
        <dbReference type="ARBA" id="ARBA00010617"/>
    </source>
</evidence>
<dbReference type="OrthoDB" id="1055148at2759"/>
<evidence type="ECO:0000313" key="7">
    <source>
        <dbReference type="EMBL" id="KAF0905960.1"/>
    </source>
</evidence>